<dbReference type="SUPFAM" id="SSF88659">
    <property type="entry name" value="Sigma3 and sigma4 domains of RNA polymerase sigma factors"/>
    <property type="match status" value="1"/>
</dbReference>
<evidence type="ECO:0000256" key="6">
    <source>
        <dbReference type="ARBA" id="ARBA00023163"/>
    </source>
</evidence>
<dbReference type="InterPro" id="IPR013325">
    <property type="entry name" value="RNA_pol_sigma_r2"/>
</dbReference>
<dbReference type="InterPro" id="IPR036388">
    <property type="entry name" value="WH-like_DNA-bd_sf"/>
</dbReference>
<evidence type="ECO:0000313" key="10">
    <source>
        <dbReference type="Proteomes" id="UP000627573"/>
    </source>
</evidence>
<comment type="subunit">
    <text evidence="2">Interacts transiently with the RNA polymerase catalytic core formed by RpoA, RpoB, RpoC and RpoZ (2 alpha, 1 beta, 1 beta' and 1 omega subunit) to form the RNA polymerase holoenzyme that can initiate transcription.</text>
</comment>
<feature type="domain" description="RNA polymerase sigma-70 region 2" evidence="7">
    <location>
        <begin position="10"/>
        <end position="74"/>
    </location>
</feature>
<feature type="domain" description="RNA polymerase sigma factor 70 region 4 type 2" evidence="8">
    <location>
        <begin position="105"/>
        <end position="157"/>
    </location>
</feature>
<dbReference type="GO" id="GO:0003677">
    <property type="term" value="F:DNA binding"/>
    <property type="evidence" value="ECO:0007669"/>
    <property type="project" value="UniProtKB-KW"/>
</dbReference>
<dbReference type="AlphaFoldDB" id="A0A8I0ZRL5"/>
<gene>
    <name evidence="9" type="ORF">I3517_17045</name>
</gene>
<dbReference type="InterPro" id="IPR014284">
    <property type="entry name" value="RNA_pol_sigma-70_dom"/>
</dbReference>
<dbReference type="InterPro" id="IPR032710">
    <property type="entry name" value="NTF2-like_dom_sf"/>
</dbReference>
<dbReference type="NCBIfam" id="TIGR02937">
    <property type="entry name" value="sigma70-ECF"/>
    <property type="match status" value="1"/>
</dbReference>
<dbReference type="Proteomes" id="UP000627573">
    <property type="component" value="Unassembled WGS sequence"/>
</dbReference>
<organism evidence="9 10">
    <name type="scientific">Rhodococcus erythropolis</name>
    <name type="common">Arthrobacter picolinophilus</name>
    <dbReference type="NCBI Taxonomy" id="1833"/>
    <lineage>
        <taxon>Bacteria</taxon>
        <taxon>Bacillati</taxon>
        <taxon>Actinomycetota</taxon>
        <taxon>Actinomycetes</taxon>
        <taxon>Mycobacteriales</taxon>
        <taxon>Nocardiaceae</taxon>
        <taxon>Rhodococcus</taxon>
        <taxon>Rhodococcus erythropolis group</taxon>
    </lineage>
</organism>
<dbReference type="SUPFAM" id="SSF54427">
    <property type="entry name" value="NTF2-like"/>
    <property type="match status" value="1"/>
</dbReference>
<sequence length="293" mass="31640">MDSETLARRFDELRPHLMSVAFQVVGSMPDAEDVIQAVWLKVASSDTRAIANLSGWLTTITTRTALDTLKARHRRRESFVGDALPPEGETSGPDAEVLLAESVSRALLVVLERLSPAERVAFVMHDVFAMPFDEIGNILDRTAATSKKLASRARTKIHAAPTPASARIPEHTKIVRAFLAASRGSDIPTLLELLAPDVIRTVDPILVAPRASRVIRGAAEVADETRQFTARAKKAAVVLIDGEPGVAIAPFGRLLALMTLSIDLNGQIRRIDITADRSYIDSVTLTLPTAGGE</sequence>
<evidence type="ECO:0000259" key="8">
    <source>
        <dbReference type="Pfam" id="PF08281"/>
    </source>
</evidence>
<dbReference type="GO" id="GO:0006352">
    <property type="term" value="P:DNA-templated transcription initiation"/>
    <property type="evidence" value="ECO:0007669"/>
    <property type="project" value="InterPro"/>
</dbReference>
<reference evidence="9 10" key="1">
    <citation type="submission" date="2020-12" db="EMBL/GenBank/DDBJ databases">
        <title>Draft genome sequence of furan degrading bacterial strain FUR100.</title>
        <authorList>
            <person name="Woiski C."/>
        </authorList>
    </citation>
    <scope>NUCLEOTIDE SEQUENCE [LARGE SCALE GENOMIC DNA]</scope>
    <source>
        <strain evidence="9 10">FUR100</strain>
    </source>
</reference>
<evidence type="ECO:0000256" key="5">
    <source>
        <dbReference type="ARBA" id="ARBA00023125"/>
    </source>
</evidence>
<evidence type="ECO:0000256" key="1">
    <source>
        <dbReference type="ARBA" id="ARBA00010641"/>
    </source>
</evidence>
<dbReference type="Gene3D" id="1.10.1740.10">
    <property type="match status" value="1"/>
</dbReference>
<evidence type="ECO:0000259" key="7">
    <source>
        <dbReference type="Pfam" id="PF04542"/>
    </source>
</evidence>
<dbReference type="InterPro" id="IPR052704">
    <property type="entry name" value="ECF_Sigma-70_Domain"/>
</dbReference>
<dbReference type="RefSeq" id="WP_197941294.1">
    <property type="nucleotide sequence ID" value="NZ_JAECSB010000060.1"/>
</dbReference>
<dbReference type="Pfam" id="PF08281">
    <property type="entry name" value="Sigma70_r4_2"/>
    <property type="match status" value="1"/>
</dbReference>
<comment type="caution">
    <text evidence="9">The sequence shown here is derived from an EMBL/GenBank/DDBJ whole genome shotgun (WGS) entry which is preliminary data.</text>
</comment>
<evidence type="ECO:0000256" key="4">
    <source>
        <dbReference type="ARBA" id="ARBA00023082"/>
    </source>
</evidence>
<dbReference type="GO" id="GO:0016987">
    <property type="term" value="F:sigma factor activity"/>
    <property type="evidence" value="ECO:0007669"/>
    <property type="project" value="UniProtKB-KW"/>
</dbReference>
<keyword evidence="5" id="KW-0238">DNA-binding</keyword>
<dbReference type="PANTHER" id="PTHR30173">
    <property type="entry name" value="SIGMA 19 FACTOR"/>
    <property type="match status" value="1"/>
</dbReference>
<proteinExistence type="inferred from homology"/>
<dbReference type="PANTHER" id="PTHR30173:SF43">
    <property type="entry name" value="ECF RNA POLYMERASE SIGMA FACTOR SIGI-RELATED"/>
    <property type="match status" value="1"/>
</dbReference>
<dbReference type="InterPro" id="IPR013249">
    <property type="entry name" value="RNA_pol_sigma70_r4_t2"/>
</dbReference>
<keyword evidence="10" id="KW-1185">Reference proteome</keyword>
<dbReference type="Gene3D" id="3.10.450.50">
    <property type="match status" value="1"/>
</dbReference>
<dbReference type="Pfam" id="PF04542">
    <property type="entry name" value="Sigma70_r2"/>
    <property type="match status" value="1"/>
</dbReference>
<dbReference type="InterPro" id="IPR007627">
    <property type="entry name" value="RNA_pol_sigma70_r2"/>
</dbReference>
<name>A0A8I0ZRL5_RHOER</name>
<dbReference type="Gene3D" id="1.10.10.10">
    <property type="entry name" value="Winged helix-like DNA-binding domain superfamily/Winged helix DNA-binding domain"/>
    <property type="match status" value="1"/>
</dbReference>
<accession>A0A8I0ZRL5</accession>
<comment type="similarity">
    <text evidence="1">Belongs to the sigma-70 factor family. ECF subfamily.</text>
</comment>
<dbReference type="EMBL" id="JAECSB010000060">
    <property type="protein sequence ID" value="MBH5144325.1"/>
    <property type="molecule type" value="Genomic_DNA"/>
</dbReference>
<keyword evidence="4" id="KW-0731">Sigma factor</keyword>
<keyword evidence="3" id="KW-0805">Transcription regulation</keyword>
<dbReference type="SUPFAM" id="SSF88946">
    <property type="entry name" value="Sigma2 domain of RNA polymerase sigma factors"/>
    <property type="match status" value="1"/>
</dbReference>
<evidence type="ECO:0000256" key="2">
    <source>
        <dbReference type="ARBA" id="ARBA00011344"/>
    </source>
</evidence>
<protein>
    <submittedName>
        <fullName evidence="9">Sigma-70 family RNA polymerase sigma factor</fullName>
    </submittedName>
</protein>
<keyword evidence="6" id="KW-0804">Transcription</keyword>
<evidence type="ECO:0000313" key="9">
    <source>
        <dbReference type="EMBL" id="MBH5144325.1"/>
    </source>
</evidence>
<evidence type="ECO:0000256" key="3">
    <source>
        <dbReference type="ARBA" id="ARBA00023015"/>
    </source>
</evidence>
<dbReference type="InterPro" id="IPR013324">
    <property type="entry name" value="RNA_pol_sigma_r3/r4-like"/>
</dbReference>